<comment type="catalytic activity">
    <reaction evidence="1">
        <text>2 a phenolic donor + H2O2 = 2 a phenolic radical donor + 2 H2O</text>
        <dbReference type="Rhea" id="RHEA:56136"/>
        <dbReference type="ChEBI" id="CHEBI:15377"/>
        <dbReference type="ChEBI" id="CHEBI:16240"/>
        <dbReference type="ChEBI" id="CHEBI:139520"/>
        <dbReference type="ChEBI" id="CHEBI:139521"/>
        <dbReference type="EC" id="1.11.1.7"/>
    </reaction>
</comment>
<dbReference type="EC" id="1.11.1.7" evidence="4"/>
<keyword evidence="6" id="KW-0560">Oxidoreductase</keyword>
<dbReference type="AlphaFoldDB" id="A0AAD8JA08"/>
<keyword evidence="8" id="KW-0732">Signal</keyword>
<dbReference type="GO" id="GO:0006979">
    <property type="term" value="P:response to oxidative stress"/>
    <property type="evidence" value="ECO:0007669"/>
    <property type="project" value="InterPro"/>
</dbReference>
<dbReference type="GO" id="GO:0140825">
    <property type="term" value="F:lactoperoxidase activity"/>
    <property type="evidence" value="ECO:0007669"/>
    <property type="project" value="UniProtKB-EC"/>
</dbReference>
<dbReference type="InterPro" id="IPR010255">
    <property type="entry name" value="Haem_peroxidase_sf"/>
</dbReference>
<dbReference type="GO" id="GO:0020037">
    <property type="term" value="F:heme binding"/>
    <property type="evidence" value="ECO:0007669"/>
    <property type="project" value="InterPro"/>
</dbReference>
<organism evidence="10 11">
    <name type="scientific">Heracleum sosnowskyi</name>
    <dbReference type="NCBI Taxonomy" id="360622"/>
    <lineage>
        <taxon>Eukaryota</taxon>
        <taxon>Viridiplantae</taxon>
        <taxon>Streptophyta</taxon>
        <taxon>Embryophyta</taxon>
        <taxon>Tracheophyta</taxon>
        <taxon>Spermatophyta</taxon>
        <taxon>Magnoliopsida</taxon>
        <taxon>eudicotyledons</taxon>
        <taxon>Gunneridae</taxon>
        <taxon>Pentapetalae</taxon>
        <taxon>asterids</taxon>
        <taxon>campanulids</taxon>
        <taxon>Apiales</taxon>
        <taxon>Apiaceae</taxon>
        <taxon>Apioideae</taxon>
        <taxon>apioid superclade</taxon>
        <taxon>Tordylieae</taxon>
        <taxon>Tordyliinae</taxon>
        <taxon>Heracleum</taxon>
    </lineage>
</organism>
<accession>A0AAD8JA08</accession>
<dbReference type="GO" id="GO:0006427">
    <property type="term" value="P:histidyl-tRNA aminoacylation"/>
    <property type="evidence" value="ECO:0007669"/>
    <property type="project" value="TreeGrafter"/>
</dbReference>
<keyword evidence="5" id="KW-0479">Metal-binding</keyword>
<dbReference type="PANTHER" id="PTHR11476:SF10">
    <property type="entry name" value="NON-SPECIFIC SERINE_THREONINE PROTEIN KINASE"/>
    <property type="match status" value="1"/>
</dbReference>
<evidence type="ECO:0000313" key="11">
    <source>
        <dbReference type="Proteomes" id="UP001237642"/>
    </source>
</evidence>
<evidence type="ECO:0000256" key="4">
    <source>
        <dbReference type="ARBA" id="ARBA00012313"/>
    </source>
</evidence>
<dbReference type="GO" id="GO:0005739">
    <property type="term" value="C:mitochondrion"/>
    <property type="evidence" value="ECO:0007669"/>
    <property type="project" value="TreeGrafter"/>
</dbReference>
<feature type="chain" id="PRO_5042006028" description="peroxidase" evidence="8">
    <location>
        <begin position="33"/>
        <end position="218"/>
    </location>
</feature>
<dbReference type="InterPro" id="IPR002016">
    <property type="entry name" value="Haem_peroxidase"/>
</dbReference>
<feature type="signal peptide" evidence="8">
    <location>
        <begin position="1"/>
        <end position="32"/>
    </location>
</feature>
<dbReference type="Pfam" id="PF00141">
    <property type="entry name" value="peroxidase"/>
    <property type="match status" value="1"/>
</dbReference>
<dbReference type="InterPro" id="IPR019793">
    <property type="entry name" value="Peroxidases_heam-ligand_BS"/>
</dbReference>
<evidence type="ECO:0000256" key="8">
    <source>
        <dbReference type="SAM" id="SignalP"/>
    </source>
</evidence>
<dbReference type="EMBL" id="JAUIZM010000002">
    <property type="protein sequence ID" value="KAK1399238.1"/>
    <property type="molecule type" value="Genomic_DNA"/>
</dbReference>
<reference evidence="10" key="1">
    <citation type="submission" date="2023-02" db="EMBL/GenBank/DDBJ databases">
        <title>Genome of toxic invasive species Heracleum sosnowskyi carries increased number of genes despite the absence of recent whole-genome duplications.</title>
        <authorList>
            <person name="Schelkunov M."/>
            <person name="Shtratnikova V."/>
            <person name="Makarenko M."/>
            <person name="Klepikova A."/>
            <person name="Omelchenko D."/>
            <person name="Novikova G."/>
            <person name="Obukhova E."/>
            <person name="Bogdanov V."/>
            <person name="Penin A."/>
            <person name="Logacheva M."/>
        </authorList>
    </citation>
    <scope>NUCLEOTIDE SEQUENCE</scope>
    <source>
        <strain evidence="10">Hsosn_3</strain>
        <tissue evidence="10">Leaf</tissue>
    </source>
</reference>
<dbReference type="Gene3D" id="1.10.420.10">
    <property type="entry name" value="Peroxidase, domain 2"/>
    <property type="match status" value="1"/>
</dbReference>
<dbReference type="Proteomes" id="UP001237642">
    <property type="component" value="Unassembled WGS sequence"/>
</dbReference>
<dbReference type="GO" id="GO:0003723">
    <property type="term" value="F:RNA binding"/>
    <property type="evidence" value="ECO:0007669"/>
    <property type="project" value="TreeGrafter"/>
</dbReference>
<keyword evidence="11" id="KW-1185">Reference proteome</keyword>
<reference evidence="10" key="2">
    <citation type="submission" date="2023-05" db="EMBL/GenBank/DDBJ databases">
        <authorList>
            <person name="Schelkunov M.I."/>
        </authorList>
    </citation>
    <scope>NUCLEOTIDE SEQUENCE</scope>
    <source>
        <strain evidence="10">Hsosn_3</strain>
        <tissue evidence="10">Leaf</tissue>
    </source>
</reference>
<dbReference type="GO" id="GO:0032543">
    <property type="term" value="P:mitochondrial translation"/>
    <property type="evidence" value="ECO:0007669"/>
    <property type="project" value="TreeGrafter"/>
</dbReference>
<evidence type="ECO:0000256" key="2">
    <source>
        <dbReference type="ARBA" id="ARBA00001970"/>
    </source>
</evidence>
<dbReference type="SUPFAM" id="SSF48113">
    <property type="entry name" value="Heme-dependent peroxidases"/>
    <property type="match status" value="1"/>
</dbReference>
<dbReference type="GO" id="GO:0005829">
    <property type="term" value="C:cytosol"/>
    <property type="evidence" value="ECO:0007669"/>
    <property type="project" value="TreeGrafter"/>
</dbReference>
<dbReference type="PROSITE" id="PS50873">
    <property type="entry name" value="PEROXIDASE_4"/>
    <property type="match status" value="1"/>
</dbReference>
<dbReference type="GO" id="GO:0004821">
    <property type="term" value="F:histidine-tRNA ligase activity"/>
    <property type="evidence" value="ECO:0007669"/>
    <property type="project" value="TreeGrafter"/>
</dbReference>
<dbReference type="PROSITE" id="PS00435">
    <property type="entry name" value="PEROXIDASE_1"/>
    <property type="match status" value="1"/>
</dbReference>
<dbReference type="GO" id="GO:0046872">
    <property type="term" value="F:metal ion binding"/>
    <property type="evidence" value="ECO:0007669"/>
    <property type="project" value="UniProtKB-KW"/>
</dbReference>
<evidence type="ECO:0000256" key="1">
    <source>
        <dbReference type="ARBA" id="ARBA00000189"/>
    </source>
</evidence>
<evidence type="ECO:0000313" key="10">
    <source>
        <dbReference type="EMBL" id="KAK1399238.1"/>
    </source>
</evidence>
<proteinExistence type="inferred from homology"/>
<feature type="domain" description="Plant heme peroxidase family profile" evidence="9">
    <location>
        <begin position="154"/>
        <end position="218"/>
    </location>
</feature>
<evidence type="ECO:0000256" key="3">
    <source>
        <dbReference type="ARBA" id="ARBA00006873"/>
    </source>
</evidence>
<gene>
    <name evidence="10" type="ORF">POM88_009101</name>
</gene>
<dbReference type="SUPFAM" id="SSF55681">
    <property type="entry name" value="Class II aaRS and biotin synthetases"/>
    <property type="match status" value="1"/>
</dbReference>
<name>A0AAD8JA08_9APIA</name>
<comment type="caution">
    <text evidence="10">The sequence shown here is derived from an EMBL/GenBank/DDBJ whole genome shotgun (WGS) entry which is preliminary data.</text>
</comment>
<protein>
    <recommendedName>
        <fullName evidence="4">peroxidase</fullName>
        <ecNumber evidence="4">1.11.1.7</ecNumber>
    </recommendedName>
</protein>
<evidence type="ECO:0000256" key="6">
    <source>
        <dbReference type="ARBA" id="ARBA00023002"/>
    </source>
</evidence>
<keyword evidence="7" id="KW-0408">Iron</keyword>
<dbReference type="PANTHER" id="PTHR11476">
    <property type="entry name" value="HISTIDYL-TRNA SYNTHETASE"/>
    <property type="match status" value="1"/>
</dbReference>
<dbReference type="InterPro" id="IPR045864">
    <property type="entry name" value="aa-tRNA-synth_II/BPL/LPL"/>
</dbReference>
<evidence type="ECO:0000256" key="7">
    <source>
        <dbReference type="ARBA" id="ARBA00023004"/>
    </source>
</evidence>
<comment type="similarity">
    <text evidence="3">Belongs to the peroxidase family. Ascorbate peroxidase subfamily.</text>
</comment>
<comment type="cofactor">
    <cofactor evidence="2">
        <name>heme b</name>
        <dbReference type="ChEBI" id="CHEBI:60344"/>
    </cofactor>
</comment>
<evidence type="ECO:0000256" key="5">
    <source>
        <dbReference type="ARBA" id="ARBA00022723"/>
    </source>
</evidence>
<sequence>MVLQSFAMGVMFQSPPVFFALLICFLFGSAYSVEDIPDVDGDRDFGIQSLSVSFGQKRVSNFYNNNRKVIGYLPLSITEAAVNKLHTVGLRFCGDADLALPRLRGALPADKATRKALDELAELVSYLRVWKIDKHVHIDPLMPPTESYHMNLFFQTLVSKFQAAGLELNDMETLSGAHTMGKARCTTFISRLNDFTGCRVALNKVFNTLISSEDQVNL</sequence>
<evidence type="ECO:0000259" key="9">
    <source>
        <dbReference type="PROSITE" id="PS50873"/>
    </source>
</evidence>